<comment type="caution">
    <text evidence="3">The sequence shown here is derived from an EMBL/GenBank/DDBJ whole genome shotgun (WGS) entry which is preliminary data.</text>
</comment>
<dbReference type="RefSeq" id="WP_117419112.1">
    <property type="nucleotide sequence ID" value="NZ_QOHO01000073.1"/>
</dbReference>
<dbReference type="InterPro" id="IPR013783">
    <property type="entry name" value="Ig-like_fold"/>
</dbReference>
<reference evidence="3 4" key="1">
    <citation type="submission" date="2018-07" db="EMBL/GenBank/DDBJ databases">
        <title>New species, Clostridium PI-S10-A1B.</title>
        <authorList>
            <person name="Krishna G."/>
            <person name="Summeta K."/>
            <person name="Shikha S."/>
            <person name="Prabhu P.B."/>
            <person name="Suresh K."/>
        </authorList>
    </citation>
    <scope>NUCLEOTIDE SEQUENCE [LARGE SCALE GENOMIC DNA]</scope>
    <source>
        <strain evidence="3 4">PI-S10-A1B</strain>
    </source>
</reference>
<dbReference type="InterPro" id="IPR036116">
    <property type="entry name" value="FN3_sf"/>
</dbReference>
<dbReference type="Pfam" id="PF02368">
    <property type="entry name" value="Big_2"/>
    <property type="match status" value="2"/>
</dbReference>
<name>A0A3E2N6Z9_9FIRM</name>
<dbReference type="OrthoDB" id="319589at2"/>
<dbReference type="InterPro" id="IPR008964">
    <property type="entry name" value="Invasin/intimin_cell_adhesion"/>
</dbReference>
<gene>
    <name evidence="3" type="ORF">DS742_21995</name>
</gene>
<dbReference type="CDD" id="cd00063">
    <property type="entry name" value="FN3"/>
    <property type="match status" value="1"/>
</dbReference>
<feature type="signal peptide" evidence="1">
    <location>
        <begin position="1"/>
        <end position="29"/>
    </location>
</feature>
<feature type="chain" id="PRO_5017821353" description="BIG2 domain-containing protein" evidence="1">
    <location>
        <begin position="30"/>
        <end position="426"/>
    </location>
</feature>
<dbReference type="SUPFAM" id="SSF49265">
    <property type="entry name" value="Fibronectin type III"/>
    <property type="match status" value="1"/>
</dbReference>
<dbReference type="InterPro" id="IPR003343">
    <property type="entry name" value="Big_2"/>
</dbReference>
<dbReference type="AlphaFoldDB" id="A0A3E2N6Z9"/>
<feature type="domain" description="BIG2" evidence="2">
    <location>
        <begin position="268"/>
        <end position="344"/>
    </location>
</feature>
<dbReference type="Proteomes" id="UP000260680">
    <property type="component" value="Unassembled WGS sequence"/>
</dbReference>
<dbReference type="Gene3D" id="2.60.40.10">
    <property type="entry name" value="Immunoglobulins"/>
    <property type="match status" value="1"/>
</dbReference>
<evidence type="ECO:0000313" key="4">
    <source>
        <dbReference type="Proteomes" id="UP000260680"/>
    </source>
</evidence>
<dbReference type="Gene3D" id="2.60.40.1080">
    <property type="match status" value="2"/>
</dbReference>
<dbReference type="InterPro" id="IPR003961">
    <property type="entry name" value="FN3_dom"/>
</dbReference>
<proteinExistence type="predicted"/>
<dbReference type="SMART" id="SM00635">
    <property type="entry name" value="BID_2"/>
    <property type="match status" value="2"/>
</dbReference>
<organism evidence="3 4">
    <name type="scientific">Lacrimispora amygdalina</name>
    <dbReference type="NCBI Taxonomy" id="253257"/>
    <lineage>
        <taxon>Bacteria</taxon>
        <taxon>Bacillati</taxon>
        <taxon>Bacillota</taxon>
        <taxon>Clostridia</taxon>
        <taxon>Lachnospirales</taxon>
        <taxon>Lachnospiraceae</taxon>
        <taxon>Lacrimispora</taxon>
    </lineage>
</organism>
<protein>
    <recommendedName>
        <fullName evidence="2">BIG2 domain-containing protein</fullName>
    </recommendedName>
</protein>
<dbReference type="EMBL" id="QOHO01000073">
    <property type="protein sequence ID" value="RFZ76769.1"/>
    <property type="molecule type" value="Genomic_DNA"/>
</dbReference>
<evidence type="ECO:0000313" key="3">
    <source>
        <dbReference type="EMBL" id="RFZ76769.1"/>
    </source>
</evidence>
<dbReference type="Gene3D" id="2.60.120.260">
    <property type="entry name" value="Galactose-binding domain-like"/>
    <property type="match status" value="1"/>
</dbReference>
<dbReference type="SUPFAM" id="SSF49373">
    <property type="entry name" value="Invasin/intimin cell-adhesion fragments"/>
    <property type="match status" value="2"/>
</dbReference>
<feature type="domain" description="BIG2" evidence="2">
    <location>
        <begin position="352"/>
        <end position="421"/>
    </location>
</feature>
<evidence type="ECO:0000259" key="2">
    <source>
        <dbReference type="SMART" id="SM00635"/>
    </source>
</evidence>
<keyword evidence="1" id="KW-0732">Signal</keyword>
<accession>A0A3E2N6Z9</accession>
<sequence length="426" mass="46614">MSKRALQRVAKCICLMICVLFLGQISVFAATIGSILRAPESGWQRYDDQNEYFYYQGTWNEIKNGSAAYYYGGMVYSRNSGEAVKFKFKGSKLRVTHQLLYNRSAKIQVKIDDIVVGSYSMYHPTLSTDQCLVFEKNDLKDGIHYVELTNLDPDLDLGIEKLFCFDAIDIDSTGELLPYDRLSTNLIATGSTSKIDLTWDAVDKATSYTVKRSTTAGGPYTAIANDITGTSFTDTDVTNGTTYYYIITAIVAGRESNSNEASATPEAPQTPPTTEAKLKVVLEVSEALRLSVDDDLNVNTQMSWSSSEPTVATVNEKGIVTALAPGNTVITVKSADGSYTDYINVLVVENADDYRLAIDLKIGETARLTADDFTNTANITWAPMDSSIANVTTKGKVTALSKGLVLISAKDAEGNIIGRVYVRVRE</sequence>
<evidence type="ECO:0000256" key="1">
    <source>
        <dbReference type="SAM" id="SignalP"/>
    </source>
</evidence>